<evidence type="ECO:0000313" key="4">
    <source>
        <dbReference type="EMBL" id="SEA02866.1"/>
    </source>
</evidence>
<dbReference type="EMBL" id="FNQY01000006">
    <property type="protein sequence ID" value="SEA02866.1"/>
    <property type="molecule type" value="Genomic_DNA"/>
</dbReference>
<dbReference type="Proteomes" id="UP000199041">
    <property type="component" value="Unassembled WGS sequence"/>
</dbReference>
<dbReference type="InterPro" id="IPR025512">
    <property type="entry name" value="DUF4399"/>
</dbReference>
<protein>
    <recommendedName>
        <fullName evidence="3">DUF4399 domain-containing protein</fullName>
    </recommendedName>
</protein>
<feature type="region of interest" description="Disordered" evidence="1">
    <location>
        <begin position="23"/>
        <end position="42"/>
    </location>
</feature>
<evidence type="ECO:0000259" key="3">
    <source>
        <dbReference type="Pfam" id="PF14347"/>
    </source>
</evidence>
<dbReference type="AlphaFoldDB" id="A0A1H3XU09"/>
<feature type="chain" id="PRO_5011439224" description="DUF4399 domain-containing protein" evidence="2">
    <location>
        <begin position="20"/>
        <end position="168"/>
    </location>
</feature>
<dbReference type="Pfam" id="PF14347">
    <property type="entry name" value="DUF4399"/>
    <property type="match status" value="1"/>
</dbReference>
<accession>A0A1H3XU09</accession>
<feature type="domain" description="DUF4399" evidence="3">
    <location>
        <begin position="76"/>
        <end position="168"/>
    </location>
</feature>
<keyword evidence="2" id="KW-0732">Signal</keyword>
<dbReference type="RefSeq" id="WP_211481786.1">
    <property type="nucleotide sequence ID" value="NZ_FNQY01000006.1"/>
</dbReference>
<keyword evidence="5" id="KW-1185">Reference proteome</keyword>
<reference evidence="4 5" key="1">
    <citation type="submission" date="2016-10" db="EMBL/GenBank/DDBJ databases">
        <authorList>
            <person name="de Groot N.N."/>
        </authorList>
    </citation>
    <scope>NUCLEOTIDE SEQUENCE [LARGE SCALE GENOMIC DNA]</scope>
    <source>
        <strain evidence="4 5">Vu-144</strain>
    </source>
</reference>
<organism evidence="4 5">
    <name type="scientific">Arachidicoccus rhizosphaerae</name>
    <dbReference type="NCBI Taxonomy" id="551991"/>
    <lineage>
        <taxon>Bacteria</taxon>
        <taxon>Pseudomonadati</taxon>
        <taxon>Bacteroidota</taxon>
        <taxon>Chitinophagia</taxon>
        <taxon>Chitinophagales</taxon>
        <taxon>Chitinophagaceae</taxon>
        <taxon>Arachidicoccus</taxon>
    </lineage>
</organism>
<feature type="signal peptide" evidence="2">
    <location>
        <begin position="1"/>
        <end position="19"/>
    </location>
</feature>
<dbReference type="STRING" id="551991.SAMN05192529_106124"/>
<dbReference type="PROSITE" id="PS51257">
    <property type="entry name" value="PROKAR_LIPOPROTEIN"/>
    <property type="match status" value="1"/>
</dbReference>
<evidence type="ECO:0000256" key="2">
    <source>
        <dbReference type="SAM" id="SignalP"/>
    </source>
</evidence>
<evidence type="ECO:0000256" key="1">
    <source>
        <dbReference type="SAM" id="MobiDB-lite"/>
    </source>
</evidence>
<gene>
    <name evidence="4" type="ORF">SAMN05192529_106124</name>
</gene>
<evidence type="ECO:0000313" key="5">
    <source>
        <dbReference type="Proteomes" id="UP000199041"/>
    </source>
</evidence>
<name>A0A1H3XU09_9BACT</name>
<sequence length="168" mass="17734">MRKLFVIPAFLLVAMVACNSGTEQKANTDTTATTEHQMDMSTPEQVAPLPAIPAGAKVYFKNVKDGQTVSSPLKLEFGVDNMTVAKKSPDGQIAEGIGHHHLLIDSGDSIPSGTVIPDDSTHIHYGGGQTEATVNLTPGKHTLTLQFGDAIHRSYGGALANTITVNVK</sequence>
<proteinExistence type="predicted"/>